<protein>
    <submittedName>
        <fullName evidence="1">Uncharacterized protein</fullName>
    </submittedName>
</protein>
<dbReference type="EMBL" id="CBWK010000273">
    <property type="protein sequence ID" value="CDL08942.1"/>
    <property type="molecule type" value="Genomic_DNA"/>
</dbReference>
<organism evidence="1 2">
    <name type="scientific">Klebsiella pneumoniae IS43</name>
    <dbReference type="NCBI Taxonomy" id="1432552"/>
    <lineage>
        <taxon>Bacteria</taxon>
        <taxon>Pseudomonadati</taxon>
        <taxon>Pseudomonadota</taxon>
        <taxon>Gammaproteobacteria</taxon>
        <taxon>Enterobacterales</taxon>
        <taxon>Enterobacteriaceae</taxon>
        <taxon>Klebsiella/Raoultella group</taxon>
        <taxon>Klebsiella</taxon>
        <taxon>Klebsiella pneumoniae complex</taxon>
    </lineage>
</organism>
<evidence type="ECO:0000313" key="1">
    <source>
        <dbReference type="EMBL" id="CDL08942.1"/>
    </source>
</evidence>
<dbReference type="AlphaFoldDB" id="W1DJM5"/>
<proteinExistence type="predicted"/>
<reference evidence="1" key="1">
    <citation type="submission" date="2013-10" db="EMBL/GenBank/DDBJ databases">
        <title>Antibiotic resistance diversity of beta-lactamase producers in the General Hospital Vienna.</title>
        <authorList>
            <person name="Barisic I."/>
            <person name="Mitteregger D."/>
            <person name="Hirschl A.M."/>
            <person name="Noehammer C."/>
            <person name="Wiesinger-Mayr H."/>
        </authorList>
    </citation>
    <scope>NUCLEOTIDE SEQUENCE [LARGE SCALE GENOMIC DNA]</scope>
    <source>
        <strain evidence="1">IS43</strain>
    </source>
</reference>
<name>W1DJM5_KLEPN</name>
<evidence type="ECO:0000313" key="2">
    <source>
        <dbReference type="Proteomes" id="UP000019183"/>
    </source>
</evidence>
<sequence>MRIINPLAQRQDAAGAVDRHIALHPQRDRIDKNSPGFRLSETRIGKHNARGLAQRRRRTHRQQPQIALGRFFGHRNLGAERLRSPLGKAMQRVVIEPVFQLRRRHVQRTGQGSDKDKRSDKQTNIEMEATQQVQPCRARGAGCHTFPFLKQKRSLRGAQIDFY</sequence>
<dbReference type="Proteomes" id="UP000019183">
    <property type="component" value="Unassembled WGS sequence"/>
</dbReference>
<comment type="caution">
    <text evidence="1">The sequence shown here is derived from an EMBL/GenBank/DDBJ whole genome shotgun (WGS) entry which is preliminary data.</text>
</comment>
<keyword evidence="2" id="KW-1185">Reference proteome</keyword>
<accession>W1DJM5</accession>